<feature type="region of interest" description="Disordered" evidence="1">
    <location>
        <begin position="1"/>
        <end position="31"/>
    </location>
</feature>
<accession>A0A917ZHJ3</accession>
<gene>
    <name evidence="2" type="ORF">GCM10012280_07370</name>
</gene>
<protein>
    <submittedName>
        <fullName evidence="2">Uncharacterized protein</fullName>
    </submittedName>
</protein>
<name>A0A917ZHJ3_9ACTN</name>
<organism evidence="2 3">
    <name type="scientific">Wenjunlia tyrosinilytica</name>
    <dbReference type="NCBI Taxonomy" id="1544741"/>
    <lineage>
        <taxon>Bacteria</taxon>
        <taxon>Bacillati</taxon>
        <taxon>Actinomycetota</taxon>
        <taxon>Actinomycetes</taxon>
        <taxon>Kitasatosporales</taxon>
        <taxon>Streptomycetaceae</taxon>
        <taxon>Wenjunlia</taxon>
    </lineage>
</organism>
<comment type="caution">
    <text evidence="2">The sequence shown here is derived from an EMBL/GenBank/DDBJ whole genome shotgun (WGS) entry which is preliminary data.</text>
</comment>
<dbReference type="Proteomes" id="UP000641932">
    <property type="component" value="Unassembled WGS sequence"/>
</dbReference>
<keyword evidence="3" id="KW-1185">Reference proteome</keyword>
<dbReference type="AlphaFoldDB" id="A0A917ZHJ3"/>
<reference evidence="2" key="1">
    <citation type="journal article" date="2014" name="Int. J. Syst. Evol. Microbiol.">
        <title>Complete genome sequence of Corynebacterium casei LMG S-19264T (=DSM 44701T), isolated from a smear-ripened cheese.</title>
        <authorList>
            <consortium name="US DOE Joint Genome Institute (JGI-PGF)"/>
            <person name="Walter F."/>
            <person name="Albersmeier A."/>
            <person name="Kalinowski J."/>
            <person name="Ruckert C."/>
        </authorList>
    </citation>
    <scope>NUCLEOTIDE SEQUENCE</scope>
    <source>
        <strain evidence="2">CGMCC 4.7201</strain>
    </source>
</reference>
<evidence type="ECO:0000313" key="3">
    <source>
        <dbReference type="Proteomes" id="UP000641932"/>
    </source>
</evidence>
<evidence type="ECO:0000313" key="2">
    <source>
        <dbReference type="EMBL" id="GGO81932.1"/>
    </source>
</evidence>
<evidence type="ECO:0000256" key="1">
    <source>
        <dbReference type="SAM" id="MobiDB-lite"/>
    </source>
</evidence>
<sequence>MAMSFQRMEGRPLPETTKAAPGGGLGFASDTCDQRSAMGADHHQLRFTGTYMERSIADGTFPGLPPLGGGRIWPEMV</sequence>
<proteinExistence type="predicted"/>
<reference evidence="2" key="2">
    <citation type="submission" date="2020-09" db="EMBL/GenBank/DDBJ databases">
        <authorList>
            <person name="Sun Q."/>
            <person name="Zhou Y."/>
        </authorList>
    </citation>
    <scope>NUCLEOTIDE SEQUENCE</scope>
    <source>
        <strain evidence="2">CGMCC 4.7201</strain>
    </source>
</reference>
<dbReference type="EMBL" id="BMMS01000002">
    <property type="protein sequence ID" value="GGO81932.1"/>
    <property type="molecule type" value="Genomic_DNA"/>
</dbReference>